<dbReference type="InterPro" id="IPR004358">
    <property type="entry name" value="Sig_transdc_His_kin-like_C"/>
</dbReference>
<keyword evidence="4" id="KW-0597">Phosphoprotein</keyword>
<feature type="domain" description="HAMP" evidence="13">
    <location>
        <begin position="180"/>
        <end position="233"/>
    </location>
</feature>
<dbReference type="Pfam" id="PF02518">
    <property type="entry name" value="HATPase_c"/>
    <property type="match status" value="1"/>
</dbReference>
<dbReference type="SMART" id="SM00388">
    <property type="entry name" value="HisKA"/>
    <property type="match status" value="1"/>
</dbReference>
<dbReference type="PROSITE" id="PS50885">
    <property type="entry name" value="HAMP"/>
    <property type="match status" value="1"/>
</dbReference>
<name>A0A871YDN5_9MICO</name>
<organism evidence="14">
    <name type="scientific">uncultured Micrococcales bacterium</name>
    <dbReference type="NCBI Taxonomy" id="1920814"/>
    <lineage>
        <taxon>Bacteria</taxon>
        <taxon>Bacillati</taxon>
        <taxon>Actinomycetota</taxon>
        <taxon>Actinomycetes</taxon>
        <taxon>Micrococcales</taxon>
        <taxon>environmental samples</taxon>
    </lineage>
</organism>
<keyword evidence="6 11" id="KW-0812">Transmembrane</keyword>
<evidence type="ECO:0000259" key="12">
    <source>
        <dbReference type="PROSITE" id="PS50109"/>
    </source>
</evidence>
<dbReference type="PRINTS" id="PR00344">
    <property type="entry name" value="BCTRLSENSOR"/>
</dbReference>
<dbReference type="CDD" id="cd06225">
    <property type="entry name" value="HAMP"/>
    <property type="match status" value="1"/>
</dbReference>
<dbReference type="SMART" id="SM00387">
    <property type="entry name" value="HATPase_c"/>
    <property type="match status" value="1"/>
</dbReference>
<feature type="transmembrane region" description="Helical" evidence="11">
    <location>
        <begin position="156"/>
        <end position="179"/>
    </location>
</feature>
<keyword evidence="5" id="KW-0808">Transferase</keyword>
<evidence type="ECO:0000256" key="6">
    <source>
        <dbReference type="ARBA" id="ARBA00022692"/>
    </source>
</evidence>
<dbReference type="PANTHER" id="PTHR45436">
    <property type="entry name" value="SENSOR HISTIDINE KINASE YKOH"/>
    <property type="match status" value="1"/>
</dbReference>
<keyword evidence="9" id="KW-0902">Two-component regulatory system</keyword>
<dbReference type="SMART" id="SM00304">
    <property type="entry name" value="HAMP"/>
    <property type="match status" value="1"/>
</dbReference>
<evidence type="ECO:0000256" key="7">
    <source>
        <dbReference type="ARBA" id="ARBA00022777"/>
    </source>
</evidence>
<comment type="subcellular location">
    <subcellularLocation>
        <location evidence="2">Cell membrane</location>
    </subcellularLocation>
</comment>
<dbReference type="InterPro" id="IPR003661">
    <property type="entry name" value="HisK_dim/P_dom"/>
</dbReference>
<dbReference type="PANTHER" id="PTHR45436:SF5">
    <property type="entry name" value="SENSOR HISTIDINE KINASE TRCS"/>
    <property type="match status" value="1"/>
</dbReference>
<evidence type="ECO:0000256" key="11">
    <source>
        <dbReference type="SAM" id="Phobius"/>
    </source>
</evidence>
<accession>A0A871YDN5</accession>
<feature type="domain" description="Histidine kinase" evidence="12">
    <location>
        <begin position="241"/>
        <end position="445"/>
    </location>
</feature>
<dbReference type="PROSITE" id="PS50109">
    <property type="entry name" value="HIS_KIN"/>
    <property type="match status" value="1"/>
</dbReference>
<dbReference type="GO" id="GO:0005886">
    <property type="term" value="C:plasma membrane"/>
    <property type="evidence" value="ECO:0007669"/>
    <property type="project" value="UniProtKB-SubCell"/>
</dbReference>
<dbReference type="SUPFAM" id="SSF55874">
    <property type="entry name" value="ATPase domain of HSP90 chaperone/DNA topoisomerase II/histidine kinase"/>
    <property type="match status" value="1"/>
</dbReference>
<dbReference type="InterPro" id="IPR003594">
    <property type="entry name" value="HATPase_dom"/>
</dbReference>
<keyword evidence="8 11" id="KW-1133">Transmembrane helix</keyword>
<dbReference type="EMBL" id="MW122880">
    <property type="protein sequence ID" value="QOV08998.1"/>
    <property type="molecule type" value="Genomic_DNA"/>
</dbReference>
<dbReference type="InterPro" id="IPR005467">
    <property type="entry name" value="His_kinase_dom"/>
</dbReference>
<keyword evidence="10 11" id="KW-0472">Membrane</keyword>
<evidence type="ECO:0000256" key="9">
    <source>
        <dbReference type="ARBA" id="ARBA00023012"/>
    </source>
</evidence>
<protein>
    <recommendedName>
        <fullName evidence="3">histidine kinase</fullName>
        <ecNumber evidence="3">2.7.13.3</ecNumber>
    </recommendedName>
</protein>
<evidence type="ECO:0000313" key="14">
    <source>
        <dbReference type="EMBL" id="QOV08998.1"/>
    </source>
</evidence>
<dbReference type="SUPFAM" id="SSF158472">
    <property type="entry name" value="HAMP domain-like"/>
    <property type="match status" value="1"/>
</dbReference>
<gene>
    <name evidence="14" type="ORF">HULAa2F4_00024</name>
</gene>
<dbReference type="InterPro" id="IPR036097">
    <property type="entry name" value="HisK_dim/P_sf"/>
</dbReference>
<dbReference type="InterPro" id="IPR036890">
    <property type="entry name" value="HATPase_C_sf"/>
</dbReference>
<dbReference type="Gene3D" id="1.10.287.130">
    <property type="match status" value="1"/>
</dbReference>
<dbReference type="EC" id="2.7.13.3" evidence="3"/>
<dbReference type="Pfam" id="PF00512">
    <property type="entry name" value="HisKA"/>
    <property type="match status" value="1"/>
</dbReference>
<dbReference type="SUPFAM" id="SSF47384">
    <property type="entry name" value="Homodimeric domain of signal transducing histidine kinase"/>
    <property type="match status" value="1"/>
</dbReference>
<evidence type="ECO:0000256" key="2">
    <source>
        <dbReference type="ARBA" id="ARBA00004236"/>
    </source>
</evidence>
<sequence length="445" mass="49065">MLPVLLILAILMTAISSLVISESNRDIDGHLTREALELRLLAETAVDPETGLEIVDPKTLLELYIARTIPDPNETMFVMVNGVPFARTTDTPPVRLDRNVDFLNLVDSLSEAEFGNWPTEAGNARYLIVPVQDESSRGALVTIIFSDLESAPIQDLLLRFVLIAVASLLGMTAVSFLAAGRLFRPIGELTKLVAEIEEGKLETRIPITRVKNEVDQLATEFNQMLDRLQESFDTQQRFIDVAGHELRTPLTIIRGHLDLMKLKPSESESSMAIVDDELQRMSRLVLDLQTLTKVSQPEFIRVEEVELELFCAEIQRKIEAISERAVSVTTNGGKAKFDKDRMAQAVLQLVENALKYTNPKDSIKVSILNLDKSLEFCVEDSGEGIDPGLELTVFNPFVRGSKTQNIQGAGIGLSVVSSIAKAQGGNILVSQSDLGGAKFLIRLPK</sequence>
<dbReference type="InterPro" id="IPR050428">
    <property type="entry name" value="TCS_sensor_his_kinase"/>
</dbReference>
<proteinExistence type="predicted"/>
<evidence type="ECO:0000256" key="4">
    <source>
        <dbReference type="ARBA" id="ARBA00022553"/>
    </source>
</evidence>
<keyword evidence="7 14" id="KW-0418">Kinase</keyword>
<dbReference type="InterPro" id="IPR003660">
    <property type="entry name" value="HAMP_dom"/>
</dbReference>
<evidence type="ECO:0000256" key="5">
    <source>
        <dbReference type="ARBA" id="ARBA00022679"/>
    </source>
</evidence>
<dbReference type="AlphaFoldDB" id="A0A871YDN5"/>
<dbReference type="CDD" id="cd00082">
    <property type="entry name" value="HisKA"/>
    <property type="match status" value="1"/>
</dbReference>
<reference evidence="14" key="1">
    <citation type="submission" date="2020-10" db="EMBL/GenBank/DDBJ databases">
        <title>Diverse heliorhodopsins detected via functional metagenomics in peat lake Actinobacteria, Chloroflexi and Archaea.</title>
        <authorList>
            <person name="Chazan A."/>
            <person name="Rozenberg A."/>
            <person name="Tahan R."/>
            <person name="Mannen K."/>
            <person name="Nagata T."/>
            <person name="Yaish S."/>
            <person name="Larom S."/>
            <person name="Kandori H."/>
            <person name="Inoue K."/>
            <person name="Beja O."/>
            <person name="Pushkarev A."/>
        </authorList>
    </citation>
    <scope>NUCLEOTIDE SEQUENCE</scope>
</reference>
<dbReference type="Gene3D" id="6.10.340.10">
    <property type="match status" value="1"/>
</dbReference>
<evidence type="ECO:0000256" key="1">
    <source>
        <dbReference type="ARBA" id="ARBA00000085"/>
    </source>
</evidence>
<evidence type="ECO:0000256" key="8">
    <source>
        <dbReference type="ARBA" id="ARBA00022989"/>
    </source>
</evidence>
<dbReference type="Pfam" id="PF00672">
    <property type="entry name" value="HAMP"/>
    <property type="match status" value="1"/>
</dbReference>
<dbReference type="GO" id="GO:0000155">
    <property type="term" value="F:phosphorelay sensor kinase activity"/>
    <property type="evidence" value="ECO:0007669"/>
    <property type="project" value="InterPro"/>
</dbReference>
<evidence type="ECO:0000256" key="10">
    <source>
        <dbReference type="ARBA" id="ARBA00023136"/>
    </source>
</evidence>
<evidence type="ECO:0000256" key="3">
    <source>
        <dbReference type="ARBA" id="ARBA00012438"/>
    </source>
</evidence>
<evidence type="ECO:0000259" key="13">
    <source>
        <dbReference type="PROSITE" id="PS50885"/>
    </source>
</evidence>
<comment type="catalytic activity">
    <reaction evidence="1">
        <text>ATP + protein L-histidine = ADP + protein N-phospho-L-histidine.</text>
        <dbReference type="EC" id="2.7.13.3"/>
    </reaction>
</comment>
<dbReference type="Gene3D" id="3.30.565.10">
    <property type="entry name" value="Histidine kinase-like ATPase, C-terminal domain"/>
    <property type="match status" value="1"/>
</dbReference>